<dbReference type="EMBL" id="CP007509">
    <property type="protein sequence ID" value="AHY44478.1"/>
    <property type="molecule type" value="Genomic_DNA"/>
</dbReference>
<proteinExistence type="predicted"/>
<sequence>MPIRRLHTETRYSEAVIHNGAVYLSGQLADDLTGDIREQTHETLSSIERLLEEAGTSKARLLSATIHLKDIAADYAGMNEVWDAWIAPGTAPARTTVQALMYSPDVRVEITVIAAMPDLAGPVL</sequence>
<reference evidence="1 2" key="1">
    <citation type="submission" date="2014-03" db="EMBL/GenBank/DDBJ databases">
        <title>Complete genome sequence of Pseudomonas stutzeri 19SMN4.</title>
        <authorList>
            <person name="Brunet-Galmes I."/>
            <person name="Nogales B."/>
            <person name="Busquets A."/>
            <person name="Pena A."/>
            <person name="Gomila M."/>
            <person name="Garcia-Valdes E."/>
            <person name="Lalucat J."/>
            <person name="Bennasar A."/>
            <person name="Bosch R."/>
        </authorList>
    </citation>
    <scope>NUCLEOTIDE SEQUENCE [LARGE SCALE GENOMIC DNA]</scope>
    <source>
        <strain evidence="1 2">19SMN4</strain>
    </source>
</reference>
<organism evidence="1 2">
    <name type="scientific">Stutzerimonas stutzeri</name>
    <name type="common">Pseudomonas stutzeri</name>
    <dbReference type="NCBI Taxonomy" id="316"/>
    <lineage>
        <taxon>Bacteria</taxon>
        <taxon>Pseudomonadati</taxon>
        <taxon>Pseudomonadota</taxon>
        <taxon>Gammaproteobacteria</taxon>
        <taxon>Pseudomonadales</taxon>
        <taxon>Pseudomonadaceae</taxon>
        <taxon>Stutzerimonas</taxon>
    </lineage>
</organism>
<dbReference type="Proteomes" id="UP000025238">
    <property type="component" value="Chromosome"/>
</dbReference>
<dbReference type="InterPro" id="IPR006175">
    <property type="entry name" value="YjgF/YER057c/UK114"/>
</dbReference>
<dbReference type="SUPFAM" id="SSF55298">
    <property type="entry name" value="YjgF-like"/>
    <property type="match status" value="1"/>
</dbReference>
<dbReference type="AlphaFoldDB" id="A0A023WWI3"/>
<dbReference type="OrthoDB" id="6899345at2"/>
<dbReference type="PATRIC" id="fig|316.97.peg.3832"/>
<dbReference type="PANTHER" id="PTHR47328:SF1">
    <property type="entry name" value="RUTC FAMILY PROTEIN YOAB"/>
    <property type="match status" value="1"/>
</dbReference>
<accession>A0A023WWI3</accession>
<dbReference type="PANTHER" id="PTHR47328">
    <property type="match status" value="1"/>
</dbReference>
<dbReference type="CDD" id="cd06150">
    <property type="entry name" value="YjgF_YER057c_UK114_like_2"/>
    <property type="match status" value="1"/>
</dbReference>
<dbReference type="Pfam" id="PF01042">
    <property type="entry name" value="Ribonuc_L-PSP"/>
    <property type="match status" value="1"/>
</dbReference>
<name>A0A023WWI3_STUST</name>
<dbReference type="InterPro" id="IPR035709">
    <property type="entry name" value="YoaB-like"/>
</dbReference>
<dbReference type="KEGG" id="pstu:UIB01_19190"/>
<gene>
    <name evidence="1" type="ORF">UIB01_19190</name>
</gene>
<evidence type="ECO:0000313" key="2">
    <source>
        <dbReference type="Proteomes" id="UP000025238"/>
    </source>
</evidence>
<dbReference type="Gene3D" id="3.30.1330.40">
    <property type="entry name" value="RutC-like"/>
    <property type="match status" value="1"/>
</dbReference>
<evidence type="ECO:0000313" key="1">
    <source>
        <dbReference type="EMBL" id="AHY44478.1"/>
    </source>
</evidence>
<protein>
    <submittedName>
        <fullName evidence="1">Endoribonuclease</fullName>
    </submittedName>
</protein>
<dbReference type="InterPro" id="IPR035959">
    <property type="entry name" value="RutC-like_sf"/>
</dbReference>